<dbReference type="GO" id="GO:0005634">
    <property type="term" value="C:nucleus"/>
    <property type="evidence" value="ECO:0007669"/>
    <property type="project" value="UniProtKB-SubCell"/>
</dbReference>
<comment type="subcellular location">
    <subcellularLocation>
        <location evidence="1">Nucleus</location>
    </subcellularLocation>
</comment>
<dbReference type="InterPro" id="IPR028884">
    <property type="entry name" value="Trm82"/>
</dbReference>
<reference evidence="7" key="2">
    <citation type="submission" date="2017-12" db="EMBL/GenBank/DDBJ databases">
        <title>Genome sequence of the Bar-tailed Godwit (Limosa lapponica baueri).</title>
        <authorList>
            <person name="Lima N.C.B."/>
            <person name="Parody-Merino A.M."/>
            <person name="Battley P.F."/>
            <person name="Fidler A.E."/>
            <person name="Prosdocimi F."/>
        </authorList>
    </citation>
    <scope>NUCLEOTIDE SEQUENCE [LARGE SCALE GENOMIC DNA]</scope>
</reference>
<dbReference type="Proteomes" id="UP000233556">
    <property type="component" value="Unassembled WGS sequence"/>
</dbReference>
<keyword evidence="6" id="KW-0808">Transferase</keyword>
<evidence type="ECO:0000256" key="5">
    <source>
        <dbReference type="ARBA" id="ARBA00023242"/>
    </source>
</evidence>
<dbReference type="Gene3D" id="2.130.10.10">
    <property type="entry name" value="YVTN repeat-like/Quinoprotein amine dehydrogenase"/>
    <property type="match status" value="1"/>
</dbReference>
<keyword evidence="4" id="KW-0677">Repeat</keyword>
<reference evidence="7" key="1">
    <citation type="submission" date="2017-11" db="EMBL/GenBank/DDBJ databases">
        <authorList>
            <person name="Lima N.C."/>
            <person name="Parody-Merino A.M."/>
            <person name="Battley P.F."/>
            <person name="Fidler A.E."/>
            <person name="Prosdocimi F."/>
        </authorList>
    </citation>
    <scope>NUCLEOTIDE SEQUENCE [LARGE SCALE GENOMIC DNA]</scope>
</reference>
<dbReference type="InterPro" id="IPR036322">
    <property type="entry name" value="WD40_repeat_dom_sf"/>
</dbReference>
<dbReference type="GO" id="GO:0006400">
    <property type="term" value="P:tRNA modification"/>
    <property type="evidence" value="ECO:0007669"/>
    <property type="project" value="TreeGrafter"/>
</dbReference>
<keyword evidence="2" id="KW-0853">WD repeat</keyword>
<evidence type="ECO:0000256" key="3">
    <source>
        <dbReference type="ARBA" id="ARBA00022694"/>
    </source>
</evidence>
<organism evidence="6 7">
    <name type="scientific">Limosa lapponica baueri</name>
    <dbReference type="NCBI Taxonomy" id="1758121"/>
    <lineage>
        <taxon>Eukaryota</taxon>
        <taxon>Metazoa</taxon>
        <taxon>Chordata</taxon>
        <taxon>Craniata</taxon>
        <taxon>Vertebrata</taxon>
        <taxon>Euteleostomi</taxon>
        <taxon>Archelosauria</taxon>
        <taxon>Archosauria</taxon>
        <taxon>Dinosauria</taxon>
        <taxon>Saurischia</taxon>
        <taxon>Theropoda</taxon>
        <taxon>Coelurosauria</taxon>
        <taxon>Aves</taxon>
        <taxon>Neognathae</taxon>
        <taxon>Neoaves</taxon>
        <taxon>Charadriiformes</taxon>
        <taxon>Scolopacidae</taxon>
        <taxon>Limosa</taxon>
    </lineage>
</organism>
<name>A0A2I0T6Z4_LIMLA</name>
<protein>
    <submittedName>
        <fullName evidence="6">Trna (Guanine-n-)-methyltransferase non-catalytic subunit wdr4</fullName>
    </submittedName>
</protein>
<dbReference type="OrthoDB" id="371245at2759"/>
<dbReference type="PANTHER" id="PTHR16288:SF0">
    <property type="entry name" value="TRNA (GUANINE-N(7)-)-METHYLTRANSFERASE NON-CATALYTIC SUBUNIT WDR4"/>
    <property type="match status" value="1"/>
</dbReference>
<keyword evidence="3" id="KW-0819">tRNA processing</keyword>
<keyword evidence="6" id="KW-0489">Methyltransferase</keyword>
<dbReference type="GO" id="GO:0043527">
    <property type="term" value="C:tRNA methyltransferase complex"/>
    <property type="evidence" value="ECO:0007669"/>
    <property type="project" value="TreeGrafter"/>
</dbReference>
<evidence type="ECO:0000313" key="6">
    <source>
        <dbReference type="EMBL" id="PKU29559.1"/>
    </source>
</evidence>
<keyword evidence="5" id="KW-0539">Nucleus</keyword>
<dbReference type="GO" id="GO:0008168">
    <property type="term" value="F:methyltransferase activity"/>
    <property type="evidence" value="ECO:0007669"/>
    <property type="project" value="UniProtKB-KW"/>
</dbReference>
<dbReference type="GO" id="GO:0036265">
    <property type="term" value="P:RNA (guanine-N7)-methylation"/>
    <property type="evidence" value="ECO:0007669"/>
    <property type="project" value="InterPro"/>
</dbReference>
<dbReference type="SUPFAM" id="SSF50978">
    <property type="entry name" value="WD40 repeat-like"/>
    <property type="match status" value="1"/>
</dbReference>
<dbReference type="InterPro" id="IPR015943">
    <property type="entry name" value="WD40/YVTN_repeat-like_dom_sf"/>
</dbReference>
<evidence type="ECO:0000313" key="7">
    <source>
        <dbReference type="Proteomes" id="UP000233556"/>
    </source>
</evidence>
<evidence type="ECO:0000256" key="1">
    <source>
        <dbReference type="ARBA" id="ARBA00004123"/>
    </source>
</evidence>
<gene>
    <name evidence="6" type="ORF">llap_20137</name>
</gene>
<dbReference type="EMBL" id="KZ516741">
    <property type="protein sequence ID" value="PKU29559.1"/>
    <property type="molecule type" value="Genomic_DNA"/>
</dbReference>
<evidence type="ECO:0000256" key="4">
    <source>
        <dbReference type="ARBA" id="ARBA00022737"/>
    </source>
</evidence>
<dbReference type="AlphaFoldDB" id="A0A2I0T6Z4"/>
<keyword evidence="7" id="KW-1185">Reference proteome</keyword>
<accession>A0A2I0T6Z4</accession>
<dbReference type="GO" id="GO:0005829">
    <property type="term" value="C:cytosol"/>
    <property type="evidence" value="ECO:0007669"/>
    <property type="project" value="TreeGrafter"/>
</dbReference>
<sequence length="185" mass="21043">MKMKRGLEHLSYEDSLRKLGMFSLEKRRLQRDIIVAFQSLKGAYRRDGEGLFIREWSDRTRAADDKILVADKSGDVYSYSITEPQAEGKLELGHLSLLLDVALSPDDQYILTADRDEKIRVSLTKAPYYIVSYCLGHRELNNPKSLSLSSQERCSEPSDHFCGLLEPLQQIHVFTVLRAPELGPG</sequence>
<proteinExistence type="predicted"/>
<evidence type="ECO:0000256" key="2">
    <source>
        <dbReference type="ARBA" id="ARBA00022574"/>
    </source>
</evidence>
<dbReference type="PANTHER" id="PTHR16288">
    <property type="entry name" value="WD40 REPEAT PROTEIN 4"/>
    <property type="match status" value="1"/>
</dbReference>